<evidence type="ECO:0000313" key="2">
    <source>
        <dbReference type="EMBL" id="NKY36379.1"/>
    </source>
</evidence>
<proteinExistence type="predicted"/>
<dbReference type="GO" id="GO:0046872">
    <property type="term" value="F:metal ion binding"/>
    <property type="evidence" value="ECO:0007669"/>
    <property type="project" value="InterPro"/>
</dbReference>
<gene>
    <name evidence="2" type="ORF">HGA13_25405</name>
</gene>
<dbReference type="Gene3D" id="3.30.70.100">
    <property type="match status" value="1"/>
</dbReference>
<sequence>MSTEIITVTGMTCGGCASKVRKEVGAVAGVTGVDADPATGRVTVESGGEVDPDAVRKAVEAAGYRVVV</sequence>
<dbReference type="Proteomes" id="UP000565715">
    <property type="component" value="Unassembled WGS sequence"/>
</dbReference>
<dbReference type="RefSeq" id="WP_068044676.1">
    <property type="nucleotide sequence ID" value="NZ_JAAXOO010000006.1"/>
</dbReference>
<organism evidence="2 3">
    <name type="scientific">Nocardia speluncae</name>
    <dbReference type="NCBI Taxonomy" id="419477"/>
    <lineage>
        <taxon>Bacteria</taxon>
        <taxon>Bacillati</taxon>
        <taxon>Actinomycetota</taxon>
        <taxon>Actinomycetes</taxon>
        <taxon>Mycobacteriales</taxon>
        <taxon>Nocardiaceae</taxon>
        <taxon>Nocardia</taxon>
    </lineage>
</organism>
<evidence type="ECO:0000259" key="1">
    <source>
        <dbReference type="PROSITE" id="PS50846"/>
    </source>
</evidence>
<dbReference type="InterPro" id="IPR006121">
    <property type="entry name" value="HMA_dom"/>
</dbReference>
<dbReference type="CDD" id="cd00371">
    <property type="entry name" value="HMA"/>
    <property type="match status" value="1"/>
</dbReference>
<reference evidence="2 3" key="1">
    <citation type="submission" date="2020-04" db="EMBL/GenBank/DDBJ databases">
        <title>MicrobeNet Type strains.</title>
        <authorList>
            <person name="Nicholson A.C."/>
        </authorList>
    </citation>
    <scope>NUCLEOTIDE SEQUENCE [LARGE SCALE GENOMIC DNA]</scope>
    <source>
        <strain evidence="2 3">DSM 45078</strain>
    </source>
</reference>
<keyword evidence="3" id="KW-1185">Reference proteome</keyword>
<comment type="caution">
    <text evidence="2">The sequence shown here is derived from an EMBL/GenBank/DDBJ whole genome shotgun (WGS) entry which is preliminary data.</text>
</comment>
<accession>A0A846XMB5</accession>
<dbReference type="InterPro" id="IPR036163">
    <property type="entry name" value="HMA_dom_sf"/>
</dbReference>
<dbReference type="AlphaFoldDB" id="A0A846XMB5"/>
<dbReference type="SUPFAM" id="SSF55008">
    <property type="entry name" value="HMA, heavy metal-associated domain"/>
    <property type="match status" value="1"/>
</dbReference>
<protein>
    <submittedName>
        <fullName evidence="2">Heavy-metal-associated domain-containing protein</fullName>
    </submittedName>
</protein>
<dbReference type="PROSITE" id="PS50846">
    <property type="entry name" value="HMA_2"/>
    <property type="match status" value="1"/>
</dbReference>
<feature type="domain" description="HMA" evidence="1">
    <location>
        <begin position="2"/>
        <end position="67"/>
    </location>
</feature>
<dbReference type="EMBL" id="JAAXOO010000006">
    <property type="protein sequence ID" value="NKY36379.1"/>
    <property type="molecule type" value="Genomic_DNA"/>
</dbReference>
<evidence type="ECO:0000313" key="3">
    <source>
        <dbReference type="Proteomes" id="UP000565715"/>
    </source>
</evidence>
<dbReference type="Pfam" id="PF00403">
    <property type="entry name" value="HMA"/>
    <property type="match status" value="1"/>
</dbReference>
<name>A0A846XMB5_9NOCA</name>